<reference evidence="2" key="2">
    <citation type="journal article" date="2015" name="Data Brief">
        <title>Shoot transcriptome of the giant reed, Arundo donax.</title>
        <authorList>
            <person name="Barrero R.A."/>
            <person name="Guerrero F.D."/>
            <person name="Moolhuijzen P."/>
            <person name="Goolsby J.A."/>
            <person name="Tidwell J."/>
            <person name="Bellgard S.E."/>
            <person name="Bellgard M.I."/>
        </authorList>
    </citation>
    <scope>NUCLEOTIDE SEQUENCE</scope>
    <source>
        <tissue evidence="2">Shoot tissue taken approximately 20 cm above the soil surface</tissue>
    </source>
</reference>
<dbReference type="EMBL" id="GBRH01231184">
    <property type="protein sequence ID" value="JAD66711.1"/>
    <property type="molecule type" value="Transcribed_RNA"/>
</dbReference>
<keyword evidence="1" id="KW-0812">Transmembrane</keyword>
<proteinExistence type="predicted"/>
<accession>A0A0A9BTS4</accession>
<sequence>MLLTSKPRKCFSISLITCIYLAIFGSLF</sequence>
<reference evidence="2" key="1">
    <citation type="submission" date="2014-09" db="EMBL/GenBank/DDBJ databases">
        <authorList>
            <person name="Magalhaes I.L.F."/>
            <person name="Oliveira U."/>
            <person name="Santos F.R."/>
            <person name="Vidigal T.H.D.A."/>
            <person name="Brescovit A.D."/>
            <person name="Santos A.J."/>
        </authorList>
    </citation>
    <scope>NUCLEOTIDE SEQUENCE</scope>
    <source>
        <tissue evidence="2">Shoot tissue taken approximately 20 cm above the soil surface</tissue>
    </source>
</reference>
<dbReference type="AlphaFoldDB" id="A0A0A9BTS4"/>
<evidence type="ECO:0000313" key="2">
    <source>
        <dbReference type="EMBL" id="JAD66711.1"/>
    </source>
</evidence>
<keyword evidence="1" id="KW-1133">Transmembrane helix</keyword>
<name>A0A0A9BTS4_ARUDO</name>
<protein>
    <submittedName>
        <fullName evidence="2">Uncharacterized protein</fullName>
    </submittedName>
</protein>
<feature type="transmembrane region" description="Helical" evidence="1">
    <location>
        <begin position="10"/>
        <end position="27"/>
    </location>
</feature>
<evidence type="ECO:0000256" key="1">
    <source>
        <dbReference type="SAM" id="Phobius"/>
    </source>
</evidence>
<organism evidence="2">
    <name type="scientific">Arundo donax</name>
    <name type="common">Giant reed</name>
    <name type="synonym">Donax arundinaceus</name>
    <dbReference type="NCBI Taxonomy" id="35708"/>
    <lineage>
        <taxon>Eukaryota</taxon>
        <taxon>Viridiplantae</taxon>
        <taxon>Streptophyta</taxon>
        <taxon>Embryophyta</taxon>
        <taxon>Tracheophyta</taxon>
        <taxon>Spermatophyta</taxon>
        <taxon>Magnoliopsida</taxon>
        <taxon>Liliopsida</taxon>
        <taxon>Poales</taxon>
        <taxon>Poaceae</taxon>
        <taxon>PACMAD clade</taxon>
        <taxon>Arundinoideae</taxon>
        <taxon>Arundineae</taxon>
        <taxon>Arundo</taxon>
    </lineage>
</organism>
<keyword evidence="1" id="KW-0472">Membrane</keyword>